<evidence type="ECO:0000313" key="2">
    <source>
        <dbReference type="Proteomes" id="UP001233172"/>
    </source>
</evidence>
<dbReference type="Proteomes" id="UP001233172">
    <property type="component" value="Unassembled WGS sequence"/>
</dbReference>
<comment type="caution">
    <text evidence="1">The sequence shown here is derived from an EMBL/GenBank/DDBJ whole genome shotgun (WGS) entry which is preliminary data.</text>
</comment>
<accession>A0AAD8ANG8</accession>
<dbReference type="EMBL" id="JASAOG010000445">
    <property type="protein sequence ID" value="KAK0039496.1"/>
    <property type="molecule type" value="Genomic_DNA"/>
</dbReference>
<evidence type="ECO:0000313" key="1">
    <source>
        <dbReference type="EMBL" id="KAK0039496.1"/>
    </source>
</evidence>
<dbReference type="AlphaFoldDB" id="A0AAD8ANG8"/>
<reference evidence="1" key="1">
    <citation type="journal article" date="2023" name="PLoS Negl. Trop. Dis.">
        <title>A genome sequence for Biomphalaria pfeifferi, the major vector snail for the human-infecting parasite Schistosoma mansoni.</title>
        <authorList>
            <person name="Bu L."/>
            <person name="Lu L."/>
            <person name="Laidemitt M.R."/>
            <person name="Zhang S.M."/>
            <person name="Mutuku M."/>
            <person name="Mkoji G."/>
            <person name="Steinauer M."/>
            <person name="Loker E.S."/>
        </authorList>
    </citation>
    <scope>NUCLEOTIDE SEQUENCE</scope>
    <source>
        <strain evidence="1">KasaAsao</strain>
    </source>
</reference>
<keyword evidence="2" id="KW-1185">Reference proteome</keyword>
<reference evidence="1" key="2">
    <citation type="submission" date="2023-04" db="EMBL/GenBank/DDBJ databases">
        <authorList>
            <person name="Bu L."/>
            <person name="Lu L."/>
            <person name="Laidemitt M.R."/>
            <person name="Zhang S.M."/>
            <person name="Mutuku M."/>
            <person name="Mkoji G."/>
            <person name="Steinauer M."/>
            <person name="Loker E.S."/>
        </authorList>
    </citation>
    <scope>NUCLEOTIDE SEQUENCE</scope>
    <source>
        <strain evidence="1">KasaAsao</strain>
        <tissue evidence="1">Whole Snail</tissue>
    </source>
</reference>
<sequence>MAEQQPVEFKVSVPGEVALQLAQFCKRSTFDTFLSFTEGHLSADERAKRAYQMIAGIEAVARGLADAGIAPR</sequence>
<organism evidence="1 2">
    <name type="scientific">Biomphalaria pfeifferi</name>
    <name type="common">Bloodfluke planorb</name>
    <name type="synonym">Freshwater snail</name>
    <dbReference type="NCBI Taxonomy" id="112525"/>
    <lineage>
        <taxon>Eukaryota</taxon>
        <taxon>Metazoa</taxon>
        <taxon>Spiralia</taxon>
        <taxon>Lophotrochozoa</taxon>
        <taxon>Mollusca</taxon>
        <taxon>Gastropoda</taxon>
        <taxon>Heterobranchia</taxon>
        <taxon>Euthyneura</taxon>
        <taxon>Panpulmonata</taxon>
        <taxon>Hygrophila</taxon>
        <taxon>Lymnaeoidea</taxon>
        <taxon>Planorbidae</taxon>
        <taxon>Biomphalaria</taxon>
    </lineage>
</organism>
<name>A0AAD8ANG8_BIOPF</name>
<protein>
    <submittedName>
        <fullName evidence="1">Uncharacterized protein</fullName>
    </submittedName>
</protein>
<gene>
    <name evidence="1" type="ORF">Bpfe_031083</name>
</gene>
<dbReference type="Pfam" id="PF24806">
    <property type="entry name" value="DUF7706"/>
    <property type="match status" value="1"/>
</dbReference>
<proteinExistence type="predicted"/>
<dbReference type="InterPro" id="IPR056123">
    <property type="entry name" value="DUF7706"/>
</dbReference>